<evidence type="ECO:0000313" key="3">
    <source>
        <dbReference type="Proteomes" id="UP000499080"/>
    </source>
</evidence>
<protein>
    <submittedName>
        <fullName evidence="2">Uncharacterized protein</fullName>
    </submittedName>
</protein>
<comment type="caution">
    <text evidence="2">The sequence shown here is derived from an EMBL/GenBank/DDBJ whole genome shotgun (WGS) entry which is preliminary data.</text>
</comment>
<gene>
    <name evidence="2" type="ORF">AVEN_111553_1</name>
    <name evidence="1" type="ORF">AVEN_23209_1</name>
</gene>
<evidence type="ECO:0000313" key="1">
    <source>
        <dbReference type="EMBL" id="GBN82222.1"/>
    </source>
</evidence>
<evidence type="ECO:0000313" key="2">
    <source>
        <dbReference type="EMBL" id="GBN82415.1"/>
    </source>
</evidence>
<dbReference type="EMBL" id="BGPR01019609">
    <property type="protein sequence ID" value="GBN82415.1"/>
    <property type="molecule type" value="Genomic_DNA"/>
</dbReference>
<dbReference type="AlphaFoldDB" id="A0A4Y2S566"/>
<reference evidence="2 3" key="1">
    <citation type="journal article" date="2019" name="Sci. Rep.">
        <title>Orb-weaving spider Araneus ventricosus genome elucidates the spidroin gene catalogue.</title>
        <authorList>
            <person name="Kono N."/>
            <person name="Nakamura H."/>
            <person name="Ohtoshi R."/>
            <person name="Moran D.A.P."/>
            <person name="Shinohara A."/>
            <person name="Yoshida Y."/>
            <person name="Fujiwara M."/>
            <person name="Mori M."/>
            <person name="Tomita M."/>
            <person name="Arakawa K."/>
        </authorList>
    </citation>
    <scope>NUCLEOTIDE SEQUENCE [LARGE SCALE GENOMIC DNA]</scope>
</reference>
<keyword evidence="3" id="KW-1185">Reference proteome</keyword>
<dbReference type="EMBL" id="BGPR01019538">
    <property type="protein sequence ID" value="GBN82222.1"/>
    <property type="molecule type" value="Genomic_DNA"/>
</dbReference>
<name>A0A4Y2S566_ARAVE</name>
<accession>A0A4Y2S566</accession>
<dbReference type="Proteomes" id="UP000499080">
    <property type="component" value="Unassembled WGS sequence"/>
</dbReference>
<sequence>MDSVTDCFHSNQPSLSSLSSRRNLSATKLGDLRDKIPSLSARATFFPYPLLPPTQNTFRSLCNEESEESERGSDSFLLVNSIFLASPILLADSFLLRIRILVFVRSERHITNLHT</sequence>
<proteinExistence type="predicted"/>
<organism evidence="2 3">
    <name type="scientific">Araneus ventricosus</name>
    <name type="common">Orbweaver spider</name>
    <name type="synonym">Epeira ventricosa</name>
    <dbReference type="NCBI Taxonomy" id="182803"/>
    <lineage>
        <taxon>Eukaryota</taxon>
        <taxon>Metazoa</taxon>
        <taxon>Ecdysozoa</taxon>
        <taxon>Arthropoda</taxon>
        <taxon>Chelicerata</taxon>
        <taxon>Arachnida</taxon>
        <taxon>Araneae</taxon>
        <taxon>Araneomorphae</taxon>
        <taxon>Entelegynae</taxon>
        <taxon>Araneoidea</taxon>
        <taxon>Araneidae</taxon>
        <taxon>Araneus</taxon>
    </lineage>
</organism>